<evidence type="ECO:0000313" key="2">
    <source>
        <dbReference type="EMBL" id="KAF2708768.1"/>
    </source>
</evidence>
<feature type="compositionally biased region" description="Polar residues" evidence="1">
    <location>
        <begin position="512"/>
        <end position="521"/>
    </location>
</feature>
<evidence type="ECO:0000256" key="1">
    <source>
        <dbReference type="SAM" id="MobiDB-lite"/>
    </source>
</evidence>
<keyword evidence="3" id="KW-1185">Reference proteome</keyword>
<dbReference type="OrthoDB" id="10672081at2759"/>
<feature type="compositionally biased region" description="Low complexity" evidence="1">
    <location>
        <begin position="635"/>
        <end position="646"/>
    </location>
</feature>
<sequence>MTKTTTNRIVPAVPLVKSQHSIPETSSRSTFPLNPDAPTFKLDHSEDNSLRAAAHIFVPEKTIPSFSNRSPFQDITNASTTKMEPLDFDKIESFKTEDLTDATSQSFAQGVQYVSESDTFVFTYNTHDLQKSAVNHDLVARLASTNKLPHKVQLNILTGPRLQQVHKVAHCFAEAMGTLMCTVRQVQIAIVRCGENISNKWIIPTIELEGFPPLHNFVAELLQVLPRHANIIWGASDILACALRKYYLAIAVPAHQNAIEKEEHHDMDSYSECISSATLKNIGARFLHIQGKKLHPAWDSQPSTTSYTFVNPPALTTHRSGVTSRALSLNQNAEAFRSAPTVPFELNPSVKPFIAENPYVYDHGTPFYLPTVPYPVALHRAMLPPVYPYDPFQKQIREVDASRYGSISNQGRQQYISYNPENISRHNPQHDSRYTMYGTNENIVPMFDSTQVHYPPQMCVYTPPSAYTDYNNDGPVYATAPHLVQQRHEQQPYRKQGKKHNSKYKGHHQDQGRYQTQNYNVENGHAPDMKNYNGRGNGYPHRNGHRNGSDNVDSNGSEHPLAVNGIVYMAADPRKAGKKSGQNNAQNAQSGKPAGKKPKSKGSKNGYRIHDFPAAKLPAENADSRASKKKKKGTKGNNNNPDGPNNVSKADPETTW</sequence>
<feature type="region of interest" description="Disordered" evidence="1">
    <location>
        <begin position="485"/>
        <end position="559"/>
    </location>
</feature>
<accession>A0A6G1K7H9</accession>
<reference evidence="2" key="1">
    <citation type="journal article" date="2020" name="Stud. Mycol.">
        <title>101 Dothideomycetes genomes: a test case for predicting lifestyles and emergence of pathogens.</title>
        <authorList>
            <person name="Haridas S."/>
            <person name="Albert R."/>
            <person name="Binder M."/>
            <person name="Bloem J."/>
            <person name="Labutti K."/>
            <person name="Salamov A."/>
            <person name="Andreopoulos B."/>
            <person name="Baker S."/>
            <person name="Barry K."/>
            <person name="Bills G."/>
            <person name="Bluhm B."/>
            <person name="Cannon C."/>
            <person name="Castanera R."/>
            <person name="Culley D."/>
            <person name="Daum C."/>
            <person name="Ezra D."/>
            <person name="Gonzalez J."/>
            <person name="Henrissat B."/>
            <person name="Kuo A."/>
            <person name="Liang C."/>
            <person name="Lipzen A."/>
            <person name="Lutzoni F."/>
            <person name="Magnuson J."/>
            <person name="Mondo S."/>
            <person name="Nolan M."/>
            <person name="Ohm R."/>
            <person name="Pangilinan J."/>
            <person name="Park H.-J."/>
            <person name="Ramirez L."/>
            <person name="Alfaro M."/>
            <person name="Sun H."/>
            <person name="Tritt A."/>
            <person name="Yoshinaga Y."/>
            <person name="Zwiers L.-H."/>
            <person name="Turgeon B."/>
            <person name="Goodwin S."/>
            <person name="Spatafora J."/>
            <person name="Crous P."/>
            <person name="Grigoriev I."/>
        </authorList>
    </citation>
    <scope>NUCLEOTIDE SEQUENCE</scope>
    <source>
        <strain evidence="2">CBS 279.74</strain>
    </source>
</reference>
<feature type="compositionally biased region" description="Polar residues" evidence="1">
    <location>
        <begin position="580"/>
        <end position="589"/>
    </location>
</feature>
<feature type="compositionally biased region" description="Basic residues" evidence="1">
    <location>
        <begin position="495"/>
        <end position="506"/>
    </location>
</feature>
<gene>
    <name evidence="2" type="ORF">K504DRAFT_288689</name>
</gene>
<feature type="region of interest" description="Disordered" evidence="1">
    <location>
        <begin position="575"/>
        <end position="656"/>
    </location>
</feature>
<evidence type="ECO:0000313" key="3">
    <source>
        <dbReference type="Proteomes" id="UP000799428"/>
    </source>
</evidence>
<proteinExistence type="predicted"/>
<dbReference type="EMBL" id="MU005771">
    <property type="protein sequence ID" value="KAF2708768.1"/>
    <property type="molecule type" value="Genomic_DNA"/>
</dbReference>
<name>A0A6G1K7H9_9PLEO</name>
<organism evidence="2 3">
    <name type="scientific">Pleomassaria siparia CBS 279.74</name>
    <dbReference type="NCBI Taxonomy" id="1314801"/>
    <lineage>
        <taxon>Eukaryota</taxon>
        <taxon>Fungi</taxon>
        <taxon>Dikarya</taxon>
        <taxon>Ascomycota</taxon>
        <taxon>Pezizomycotina</taxon>
        <taxon>Dothideomycetes</taxon>
        <taxon>Pleosporomycetidae</taxon>
        <taxon>Pleosporales</taxon>
        <taxon>Pleomassariaceae</taxon>
        <taxon>Pleomassaria</taxon>
    </lineage>
</organism>
<dbReference type="AlphaFoldDB" id="A0A6G1K7H9"/>
<protein>
    <submittedName>
        <fullName evidence="2">Uncharacterized protein</fullName>
    </submittedName>
</protein>
<dbReference type="Proteomes" id="UP000799428">
    <property type="component" value="Unassembled WGS sequence"/>
</dbReference>